<gene>
    <name evidence="1" type="ORF">DPCES_4783</name>
</gene>
<proteinExistence type="predicted"/>
<dbReference type="RefSeq" id="WP_018214158.1">
    <property type="nucleotide sequence ID" value="NZ_LK996017.1"/>
</dbReference>
<organism evidence="1">
    <name type="scientific">Desulfitobacterium hafniense</name>
    <name type="common">Desulfitobacterium frappieri</name>
    <dbReference type="NCBI Taxonomy" id="49338"/>
    <lineage>
        <taxon>Bacteria</taxon>
        <taxon>Bacillati</taxon>
        <taxon>Bacillota</taxon>
        <taxon>Clostridia</taxon>
        <taxon>Eubacteriales</taxon>
        <taxon>Desulfitobacteriaceae</taxon>
        <taxon>Desulfitobacterium</taxon>
    </lineage>
</organism>
<dbReference type="AlphaFoldDB" id="A0A098B753"/>
<reference evidence="1" key="1">
    <citation type="submission" date="2014-07" db="EMBL/GenBank/DDBJ databases">
        <authorList>
            <person name="Hornung V.Bastian."/>
        </authorList>
    </citation>
    <scope>NUCLEOTIDE SEQUENCE</scope>
    <source>
        <strain evidence="1">PCE-S</strain>
    </source>
</reference>
<name>A0A098B753_DESHA</name>
<sequence>MRLEDEAFARSYLPERVAKGKMTQEEWGKKSGKGFYTYGGASHE</sequence>
<dbReference type="EMBL" id="LK996017">
    <property type="protein sequence ID" value="CDX04669.1"/>
    <property type="molecule type" value="Genomic_DNA"/>
</dbReference>
<evidence type="ECO:0000313" key="1">
    <source>
        <dbReference type="EMBL" id="CDX04669.1"/>
    </source>
</evidence>
<dbReference type="PATRIC" id="fig|49338.4.peg.5145"/>
<protein>
    <submittedName>
        <fullName evidence="1">Uncharacterized protein</fullName>
    </submittedName>
</protein>
<accession>A0A098B753</accession>